<proteinExistence type="predicted"/>
<feature type="transmembrane region" description="Helical" evidence="4">
    <location>
        <begin position="285"/>
        <end position="307"/>
    </location>
</feature>
<dbReference type="GO" id="GO:0019221">
    <property type="term" value="P:cytokine-mediated signaling pathway"/>
    <property type="evidence" value="ECO:0007669"/>
    <property type="project" value="TreeGrafter"/>
</dbReference>
<sequence>MRWARACGARGRAGSGTGLRQAPLVQAGSASFLLRRGQGRGQEVDGESSLPGLLGLSGEHEEGLPGVWTFCLGSVSVPGSLRKPSIWAVPGPVVPQGSPVSIFCRGPPGAARQRLQQVGGSRVWAAESLGDAQAEAAFSFQQATPGHSGTYVCQFKTQDSWSERSDPLELLVVGVYKKPQLSAVQGPCGAPQHMTTLQCRSEMWFDLFLLSQEGSANVTQRLRSQYKRGFFQANFTLNASEQARGATYRCYGSLSSFPSLWSDPSEPLRLSGRGSAAWNSYKVNMLRLSLAGVILLILLGFLVEAWLSRRDPRGAVERPPALPDGDRVL</sequence>
<keyword evidence="3" id="KW-0393">Immunoglobulin domain</keyword>
<name>A0A8C6EMZ6_MARMA</name>
<dbReference type="SUPFAM" id="SSF48726">
    <property type="entry name" value="Immunoglobulin"/>
    <property type="match status" value="2"/>
</dbReference>
<dbReference type="PANTHER" id="PTHR11738">
    <property type="entry name" value="MHC CLASS I NK CELL RECEPTOR"/>
    <property type="match status" value="1"/>
</dbReference>
<reference evidence="5" key="2">
    <citation type="submission" date="2025-09" db="UniProtKB">
        <authorList>
            <consortium name="Ensembl"/>
        </authorList>
    </citation>
    <scope>IDENTIFICATION</scope>
</reference>
<dbReference type="AlphaFoldDB" id="A0A8C6EMZ6"/>
<accession>A0A8C6EMZ6</accession>
<keyword evidence="4" id="KW-1133">Transmembrane helix</keyword>
<keyword evidence="4" id="KW-0472">Membrane</keyword>
<dbReference type="InterPro" id="IPR036179">
    <property type="entry name" value="Ig-like_dom_sf"/>
</dbReference>
<dbReference type="GO" id="GO:0032396">
    <property type="term" value="F:inhibitory MHC class I receptor activity"/>
    <property type="evidence" value="ECO:0007669"/>
    <property type="project" value="TreeGrafter"/>
</dbReference>
<dbReference type="Gene3D" id="2.60.40.10">
    <property type="entry name" value="Immunoglobulins"/>
    <property type="match status" value="2"/>
</dbReference>
<evidence type="ECO:0000313" key="6">
    <source>
        <dbReference type="Proteomes" id="UP000694407"/>
    </source>
</evidence>
<dbReference type="GO" id="GO:0005886">
    <property type="term" value="C:plasma membrane"/>
    <property type="evidence" value="ECO:0007669"/>
    <property type="project" value="TreeGrafter"/>
</dbReference>
<protein>
    <submittedName>
        <fullName evidence="5">Leukocyte immunoglobulin-like receptor subfamily A member 6</fullName>
    </submittedName>
</protein>
<dbReference type="GO" id="GO:0002764">
    <property type="term" value="P:immune response-regulating signaling pathway"/>
    <property type="evidence" value="ECO:0007669"/>
    <property type="project" value="TreeGrafter"/>
</dbReference>
<evidence type="ECO:0000256" key="4">
    <source>
        <dbReference type="SAM" id="Phobius"/>
    </source>
</evidence>
<organism evidence="5 6">
    <name type="scientific">Marmota marmota marmota</name>
    <name type="common">Alpine marmot</name>
    <dbReference type="NCBI Taxonomy" id="9994"/>
    <lineage>
        <taxon>Eukaryota</taxon>
        <taxon>Metazoa</taxon>
        <taxon>Chordata</taxon>
        <taxon>Craniata</taxon>
        <taxon>Vertebrata</taxon>
        <taxon>Euteleostomi</taxon>
        <taxon>Mammalia</taxon>
        <taxon>Eutheria</taxon>
        <taxon>Euarchontoglires</taxon>
        <taxon>Glires</taxon>
        <taxon>Rodentia</taxon>
        <taxon>Sciuromorpha</taxon>
        <taxon>Sciuridae</taxon>
        <taxon>Xerinae</taxon>
        <taxon>Marmotini</taxon>
        <taxon>Marmota</taxon>
    </lineage>
</organism>
<dbReference type="Pfam" id="PF13895">
    <property type="entry name" value="Ig_2"/>
    <property type="match status" value="1"/>
</dbReference>
<dbReference type="Proteomes" id="UP000694407">
    <property type="component" value="Unplaced"/>
</dbReference>
<dbReference type="Ensembl" id="ENSMMMT00000003051.1">
    <property type="protein sequence ID" value="ENSMMMP00000002702.1"/>
    <property type="gene ID" value="ENSMMMG00000002480.1"/>
</dbReference>
<evidence type="ECO:0000313" key="5">
    <source>
        <dbReference type="Ensembl" id="ENSMMMP00000002702.1"/>
    </source>
</evidence>
<dbReference type="InterPro" id="IPR050412">
    <property type="entry name" value="Ig-like_Receptors_ImmuneReg"/>
</dbReference>
<keyword evidence="4" id="KW-0812">Transmembrane</keyword>
<evidence type="ECO:0000256" key="2">
    <source>
        <dbReference type="ARBA" id="ARBA00023157"/>
    </source>
</evidence>
<keyword evidence="2" id="KW-1015">Disulfide bond</keyword>
<dbReference type="PANTHER" id="PTHR11738:SF88">
    <property type="entry name" value="IG-LIKE DOMAIN-CONTAINING PROTEIN"/>
    <property type="match status" value="1"/>
</dbReference>
<dbReference type="FunFam" id="2.60.40.10:FF:000049">
    <property type="entry name" value="Leukocyte immunoglobulin-like receptor subfamily B member 1"/>
    <property type="match status" value="2"/>
</dbReference>
<keyword evidence="6" id="KW-1185">Reference proteome</keyword>
<dbReference type="InterPro" id="IPR013783">
    <property type="entry name" value="Ig-like_fold"/>
</dbReference>
<evidence type="ECO:0000256" key="1">
    <source>
        <dbReference type="ARBA" id="ARBA00022729"/>
    </source>
</evidence>
<dbReference type="GeneTree" id="ENSGT01100000263478"/>
<evidence type="ECO:0000256" key="3">
    <source>
        <dbReference type="ARBA" id="ARBA00023319"/>
    </source>
</evidence>
<keyword evidence="1" id="KW-0732">Signal</keyword>
<reference evidence="5" key="1">
    <citation type="submission" date="2025-08" db="UniProtKB">
        <authorList>
            <consortium name="Ensembl"/>
        </authorList>
    </citation>
    <scope>IDENTIFICATION</scope>
</reference>